<dbReference type="PANTHER" id="PTHR33398:SF1">
    <property type="entry name" value="SMALL RIBOSOMAL SUBUNIT PROTEIN BS20C"/>
    <property type="match status" value="1"/>
</dbReference>
<evidence type="ECO:0000313" key="9">
    <source>
        <dbReference type="EMBL" id="OFV69658.1"/>
    </source>
</evidence>
<evidence type="ECO:0000313" key="14">
    <source>
        <dbReference type="Proteomes" id="UP001163550"/>
    </source>
</evidence>
<dbReference type="InterPro" id="IPR002583">
    <property type="entry name" value="Ribosomal_bS20"/>
</dbReference>
<name>A0A1F2PEG5_9FIRM</name>
<reference evidence="9 12" key="1">
    <citation type="submission" date="2015-09" db="EMBL/GenBank/DDBJ databases">
        <title>Genome sequence of Acetobacterium wieringae DSM 1911.</title>
        <authorList>
            <person name="Poehlein A."/>
            <person name="Bengelsdorf F.R."/>
            <person name="Schiel-Bengelsdorf B."/>
            <person name="Duerre P."/>
            <person name="Daniel R."/>
        </authorList>
    </citation>
    <scope>NUCLEOTIDE SEQUENCE [LARGE SCALE GENOMIC DNA]</scope>
    <source>
        <strain evidence="9 12">DSM 1911</strain>
    </source>
</reference>
<dbReference type="Proteomes" id="UP001163550">
    <property type="component" value="Chromosome"/>
</dbReference>
<dbReference type="GO" id="GO:0070181">
    <property type="term" value="F:small ribosomal subunit rRNA binding"/>
    <property type="evidence" value="ECO:0007669"/>
    <property type="project" value="TreeGrafter"/>
</dbReference>
<dbReference type="GO" id="GO:0006412">
    <property type="term" value="P:translation"/>
    <property type="evidence" value="ECO:0007669"/>
    <property type="project" value="UniProtKB-UniRule"/>
</dbReference>
<keyword evidence="3 8" id="KW-0699">rRNA-binding</keyword>
<evidence type="ECO:0000313" key="13">
    <source>
        <dbReference type="Proteomes" id="UP000322619"/>
    </source>
</evidence>
<protein>
    <recommendedName>
        <fullName evidence="7 8">Small ribosomal subunit protein bS20</fullName>
    </recommendedName>
</protein>
<evidence type="ECO:0000313" key="11">
    <source>
        <dbReference type="EMBL" id="UYO64248.1"/>
    </source>
</evidence>
<comment type="similarity">
    <text evidence="2 8">Belongs to the bacterial ribosomal protein bS20 family.</text>
</comment>
<reference evidence="11" key="3">
    <citation type="submission" date="2021-11" db="EMBL/GenBank/DDBJ databases">
        <title>Isoprene-degrading acetogen.</title>
        <authorList>
            <person name="Yang Y."/>
            <person name="Jin H."/>
            <person name="Yan J."/>
        </authorList>
    </citation>
    <scope>NUCLEOTIDE SEQUENCE</scope>
    <source>
        <strain evidence="11">Berkeley</strain>
    </source>
</reference>
<organism evidence="9 12">
    <name type="scientific">Acetobacterium wieringae</name>
    <dbReference type="NCBI Taxonomy" id="52694"/>
    <lineage>
        <taxon>Bacteria</taxon>
        <taxon>Bacillati</taxon>
        <taxon>Bacillota</taxon>
        <taxon>Clostridia</taxon>
        <taxon>Eubacteriales</taxon>
        <taxon>Eubacteriaceae</taxon>
        <taxon>Acetobacterium</taxon>
    </lineage>
</organism>
<evidence type="ECO:0000256" key="7">
    <source>
        <dbReference type="ARBA" id="ARBA00035136"/>
    </source>
</evidence>
<accession>A0A1F2PEG5</accession>
<dbReference type="RefSeq" id="WP_070372062.1">
    <property type="nucleotide sequence ID" value="NZ_CABIIK010000011.1"/>
</dbReference>
<dbReference type="AlphaFoldDB" id="A0A1F2PEG5"/>
<dbReference type="GO" id="GO:0005829">
    <property type="term" value="C:cytosol"/>
    <property type="evidence" value="ECO:0007669"/>
    <property type="project" value="TreeGrafter"/>
</dbReference>
<keyword evidence="6 8" id="KW-0687">Ribonucleoprotein</keyword>
<evidence type="ECO:0000313" key="10">
    <source>
        <dbReference type="EMBL" id="TYC84115.1"/>
    </source>
</evidence>
<dbReference type="EMBL" id="VSLA01000027">
    <property type="protein sequence ID" value="TYC84115.1"/>
    <property type="molecule type" value="Genomic_DNA"/>
</dbReference>
<dbReference type="Pfam" id="PF01649">
    <property type="entry name" value="Ribosomal_S20p"/>
    <property type="match status" value="1"/>
</dbReference>
<dbReference type="InterPro" id="IPR036510">
    <property type="entry name" value="Ribosomal_bS20_sf"/>
</dbReference>
<evidence type="ECO:0000256" key="3">
    <source>
        <dbReference type="ARBA" id="ARBA00022730"/>
    </source>
</evidence>
<dbReference type="HAMAP" id="MF_00500">
    <property type="entry name" value="Ribosomal_bS20"/>
    <property type="match status" value="1"/>
</dbReference>
<keyword evidence="14" id="KW-1185">Reference proteome</keyword>
<dbReference type="OrthoDB" id="9808392at2"/>
<dbReference type="Proteomes" id="UP000176244">
    <property type="component" value="Unassembled WGS sequence"/>
</dbReference>
<evidence type="ECO:0000256" key="4">
    <source>
        <dbReference type="ARBA" id="ARBA00022884"/>
    </source>
</evidence>
<dbReference type="SUPFAM" id="SSF46992">
    <property type="entry name" value="Ribosomal protein S20"/>
    <property type="match status" value="1"/>
</dbReference>
<dbReference type="EMBL" id="LKEU01000037">
    <property type="protein sequence ID" value="OFV69658.1"/>
    <property type="molecule type" value="Genomic_DNA"/>
</dbReference>
<keyword evidence="5 8" id="KW-0689">Ribosomal protein</keyword>
<dbReference type="GO" id="GO:0003735">
    <property type="term" value="F:structural constituent of ribosome"/>
    <property type="evidence" value="ECO:0007669"/>
    <property type="project" value="InterPro"/>
</dbReference>
<dbReference type="Proteomes" id="UP000322619">
    <property type="component" value="Unassembled WGS sequence"/>
</dbReference>
<sequence length="88" mass="9837">MANIKSAMKRAKTNEISRLRNKMVKTNLKTTVKKFELAVTEGNVEAAQEAFRLATKKFDMAVTKGVLHKNTAARKKSTLARILNKMTA</sequence>
<evidence type="ECO:0000256" key="2">
    <source>
        <dbReference type="ARBA" id="ARBA00007634"/>
    </source>
</evidence>
<keyword evidence="4 8" id="KW-0694">RNA-binding</keyword>
<dbReference type="PANTHER" id="PTHR33398">
    <property type="entry name" value="30S RIBOSOMAL PROTEIN S20"/>
    <property type="match status" value="1"/>
</dbReference>
<dbReference type="Gene3D" id="1.20.58.110">
    <property type="entry name" value="Ribosomal protein S20"/>
    <property type="match status" value="1"/>
</dbReference>
<dbReference type="GO" id="GO:0015935">
    <property type="term" value="C:small ribosomal subunit"/>
    <property type="evidence" value="ECO:0007669"/>
    <property type="project" value="TreeGrafter"/>
</dbReference>
<reference evidence="10 13" key="2">
    <citation type="submission" date="2019-08" db="EMBL/GenBank/DDBJ databases">
        <title>Isolation and enrichment of carboxydotrophic bacteria from anaerobic sludge for the production of bio-based chemicals from syngas.</title>
        <authorList>
            <person name="Antares A.L."/>
            <person name="Moreira J."/>
            <person name="Diender M."/>
            <person name="Parshina S.N."/>
            <person name="Stams A.J.M."/>
            <person name="Alves M."/>
            <person name="Alves J.I."/>
            <person name="Sousa D.Z."/>
        </authorList>
    </citation>
    <scope>NUCLEOTIDE SEQUENCE [LARGE SCALE GENOMIC DNA]</scope>
    <source>
        <strain evidence="10 13">JM</strain>
    </source>
</reference>
<dbReference type="EMBL" id="CP087994">
    <property type="protein sequence ID" value="UYO64248.1"/>
    <property type="molecule type" value="Genomic_DNA"/>
</dbReference>
<evidence type="ECO:0000256" key="8">
    <source>
        <dbReference type="HAMAP-Rule" id="MF_00500"/>
    </source>
</evidence>
<evidence type="ECO:0000256" key="6">
    <source>
        <dbReference type="ARBA" id="ARBA00023274"/>
    </source>
</evidence>
<evidence type="ECO:0000256" key="1">
    <source>
        <dbReference type="ARBA" id="ARBA00003134"/>
    </source>
</evidence>
<gene>
    <name evidence="8 9" type="primary">rpsT</name>
    <name evidence="9" type="ORF">ACWI_27960</name>
    <name evidence="10" type="ORF">FXB42_14140</name>
    <name evidence="11" type="ORF">LNN31_07475</name>
</gene>
<dbReference type="FunFam" id="1.20.58.110:FF:000001">
    <property type="entry name" value="30S ribosomal protein S20"/>
    <property type="match status" value="1"/>
</dbReference>
<dbReference type="NCBIfam" id="TIGR00029">
    <property type="entry name" value="S20"/>
    <property type="match status" value="1"/>
</dbReference>
<evidence type="ECO:0000313" key="12">
    <source>
        <dbReference type="Proteomes" id="UP000176244"/>
    </source>
</evidence>
<evidence type="ECO:0000256" key="5">
    <source>
        <dbReference type="ARBA" id="ARBA00022980"/>
    </source>
</evidence>
<dbReference type="STRING" id="52694.ACWI_27960"/>
<comment type="function">
    <text evidence="1 8">Binds directly to 16S ribosomal RNA.</text>
</comment>
<proteinExistence type="inferred from homology"/>